<name>A0ABN9R4K0_9DINO</name>
<proteinExistence type="predicted"/>
<feature type="non-terminal residue" evidence="2">
    <location>
        <position position="329"/>
    </location>
</feature>
<accession>A0ABN9R4K0</accession>
<feature type="compositionally biased region" description="Low complexity" evidence="1">
    <location>
        <begin position="312"/>
        <end position="329"/>
    </location>
</feature>
<dbReference type="Proteomes" id="UP001189429">
    <property type="component" value="Unassembled WGS sequence"/>
</dbReference>
<evidence type="ECO:0000256" key="1">
    <source>
        <dbReference type="SAM" id="MobiDB-lite"/>
    </source>
</evidence>
<keyword evidence="3" id="KW-1185">Reference proteome</keyword>
<evidence type="ECO:0000313" key="2">
    <source>
        <dbReference type="EMBL" id="CAK0813701.1"/>
    </source>
</evidence>
<protein>
    <submittedName>
        <fullName evidence="2">Uncharacterized protein</fullName>
    </submittedName>
</protein>
<gene>
    <name evidence="2" type="ORF">PCOR1329_LOCUS17530</name>
</gene>
<comment type="caution">
    <text evidence="2">The sequence shown here is derived from an EMBL/GenBank/DDBJ whole genome shotgun (WGS) entry which is preliminary data.</text>
</comment>
<organism evidence="2 3">
    <name type="scientific">Prorocentrum cordatum</name>
    <dbReference type="NCBI Taxonomy" id="2364126"/>
    <lineage>
        <taxon>Eukaryota</taxon>
        <taxon>Sar</taxon>
        <taxon>Alveolata</taxon>
        <taxon>Dinophyceae</taxon>
        <taxon>Prorocentrales</taxon>
        <taxon>Prorocentraceae</taxon>
        <taxon>Prorocentrum</taxon>
    </lineage>
</organism>
<reference evidence="2" key="1">
    <citation type="submission" date="2023-10" db="EMBL/GenBank/DDBJ databases">
        <authorList>
            <person name="Chen Y."/>
            <person name="Shah S."/>
            <person name="Dougan E. K."/>
            <person name="Thang M."/>
            <person name="Chan C."/>
        </authorList>
    </citation>
    <scope>NUCLEOTIDE SEQUENCE [LARGE SCALE GENOMIC DNA]</scope>
</reference>
<sequence length="329" mass="33529">MAAVAAEASSMDDDPGLTQAAAALQLAGVGTPPGLAPNAAAGAAGAAPAVVGRDPGVAGRDVSVDAFVQLVEVELMKNFDVIHAQAQRPTVEGAVLAAARRAWGEDPALAVAARGARTERGLHAAENVLVLTASARPGRRDAGLAPGGAGHAARGARRLRAGPRGGPSGCQGLWLGPVRGGATRADLVALLAGVGVRLAEADVELEAGKGQAVLRMPAASAVRAARELHGTEFMAQRVAAMPAAEAHAKLRVQKRVRLALKAIRGGQWGLRSFHNFVEGGRPGAPHALRRLQCCTNRSFTEDLRRPARQVDAGPGSAASSRSPTSPSVR</sequence>
<feature type="region of interest" description="Disordered" evidence="1">
    <location>
        <begin position="302"/>
        <end position="329"/>
    </location>
</feature>
<evidence type="ECO:0000313" key="3">
    <source>
        <dbReference type="Proteomes" id="UP001189429"/>
    </source>
</evidence>
<dbReference type="EMBL" id="CAUYUJ010005447">
    <property type="protein sequence ID" value="CAK0813701.1"/>
    <property type="molecule type" value="Genomic_DNA"/>
</dbReference>